<evidence type="ECO:0008006" key="3">
    <source>
        <dbReference type="Google" id="ProtNLM"/>
    </source>
</evidence>
<evidence type="ECO:0000313" key="1">
    <source>
        <dbReference type="EMBL" id="AQQ69184.1"/>
    </source>
</evidence>
<reference evidence="1" key="1">
    <citation type="submission" date="2017-02" db="EMBL/GenBank/DDBJ databases">
        <title>Genome of Microbulbifer agarilyticus GP101.</title>
        <authorList>
            <person name="Jung J."/>
            <person name="Bae S.S."/>
            <person name="Baek K."/>
        </authorList>
    </citation>
    <scope>NUCLEOTIDE SEQUENCE [LARGE SCALE GENOMIC DNA]</scope>
    <source>
        <strain evidence="1">GP101</strain>
    </source>
</reference>
<keyword evidence="2" id="KW-1185">Reference proteome</keyword>
<protein>
    <recommendedName>
        <fullName evidence="3">DUF3800 domain-containing protein</fullName>
    </recommendedName>
</protein>
<dbReference type="OrthoDB" id="9799211at2"/>
<dbReference type="InterPro" id="IPR024524">
    <property type="entry name" value="DUF3800"/>
</dbReference>
<accession>A0A1Q2M927</accession>
<dbReference type="Proteomes" id="UP000188219">
    <property type="component" value="Chromosome"/>
</dbReference>
<proteinExistence type="predicted"/>
<dbReference type="KEGG" id="maga:Mag101_17265"/>
<dbReference type="AlphaFoldDB" id="A0A1Q2M927"/>
<dbReference type="RefSeq" id="WP_077407753.1">
    <property type="nucleotide sequence ID" value="NZ_CP019650.1"/>
</dbReference>
<gene>
    <name evidence="1" type="ORF">Mag101_17265</name>
</gene>
<dbReference type="Pfam" id="PF12686">
    <property type="entry name" value="DUF3800"/>
    <property type="match status" value="1"/>
</dbReference>
<name>A0A1Q2M927_9GAMM</name>
<sequence>MSEFNLYCDESRHTSDPSQKFAVIGAIHVPREKKHSIVGRLHNLMAIHNAHGEFGWKRLSPNRAAFYFELIDLFINEEDLRFRCLIADKTLLDHNRYNEGDSELGFYKLYYQMLVHWMLPGNTYHLYLDWQQNSASGRFQELRSALRNKLSGRAHVACLESVTSHSQPLVQLADLFMGAVGYKWNRLDQLSTRSEIKTNFSNDLAEKLGRPTLESGTYPSEEKFNIFHWQGRS</sequence>
<evidence type="ECO:0000313" key="2">
    <source>
        <dbReference type="Proteomes" id="UP000188219"/>
    </source>
</evidence>
<organism evidence="1 2">
    <name type="scientific">Microbulbifer agarilyticus</name>
    <dbReference type="NCBI Taxonomy" id="260552"/>
    <lineage>
        <taxon>Bacteria</taxon>
        <taxon>Pseudomonadati</taxon>
        <taxon>Pseudomonadota</taxon>
        <taxon>Gammaproteobacteria</taxon>
        <taxon>Cellvibrionales</taxon>
        <taxon>Microbulbiferaceae</taxon>
        <taxon>Microbulbifer</taxon>
    </lineage>
</organism>
<dbReference type="EMBL" id="CP019650">
    <property type="protein sequence ID" value="AQQ69184.1"/>
    <property type="molecule type" value="Genomic_DNA"/>
</dbReference>
<dbReference type="STRING" id="260552.Mag101_17265"/>